<gene>
    <name evidence="12" type="ORF">DL07_03425</name>
    <name evidence="13" type="ORF">PNU26_07325</name>
</gene>
<dbReference type="PANTHER" id="PTHR48111:SF21">
    <property type="entry name" value="DNA-BINDING DUAL MASTER TRANSCRIPTIONAL REGULATOR RPAA"/>
    <property type="match status" value="1"/>
</dbReference>
<evidence type="ECO:0000256" key="5">
    <source>
        <dbReference type="ARBA" id="ARBA00023163"/>
    </source>
</evidence>
<dbReference type="GO" id="GO:0005829">
    <property type="term" value="C:cytosol"/>
    <property type="evidence" value="ECO:0007669"/>
    <property type="project" value="TreeGrafter"/>
</dbReference>
<sequence>MKILIVEDEVLIREGMSDYLMECGYEVFEAGDGQEALDLFHREAPDLVLLDIQLPILNGLEVLKTIRKTSSVPVLMLTAFHDEDYKLTAFGELADGYLEKPFSLSLLKVRIEAIFKKLQPSRVFTYGEAQVDFESYTASLAGQAISMNAKELEILEYLLQHEGKARTRSQILDAVWKETEEIPFDRVIDVYIKELRKKLELDCIVTVRNVGYKLERP</sequence>
<dbReference type="InterPro" id="IPR011006">
    <property type="entry name" value="CheY-like_superfamily"/>
</dbReference>
<evidence type="ECO:0000256" key="9">
    <source>
        <dbReference type="PROSITE-ProRule" id="PRU01091"/>
    </source>
</evidence>
<dbReference type="InterPro" id="IPR036388">
    <property type="entry name" value="WH-like_DNA-bd_sf"/>
</dbReference>
<keyword evidence="5" id="KW-0804">Transcription</keyword>
<evidence type="ECO:0000313" key="12">
    <source>
        <dbReference type="EMBL" id="KEO44933.1"/>
    </source>
</evidence>
<evidence type="ECO:0000256" key="1">
    <source>
        <dbReference type="ARBA" id="ARBA00022553"/>
    </source>
</evidence>
<dbReference type="GO" id="GO:0032993">
    <property type="term" value="C:protein-DNA complex"/>
    <property type="evidence" value="ECO:0007669"/>
    <property type="project" value="TreeGrafter"/>
</dbReference>
<dbReference type="Proteomes" id="UP001210204">
    <property type="component" value="Unassembled WGS sequence"/>
</dbReference>
<dbReference type="FunFam" id="3.40.50.2300:FF:000001">
    <property type="entry name" value="DNA-binding response regulator PhoB"/>
    <property type="match status" value="1"/>
</dbReference>
<dbReference type="PANTHER" id="PTHR48111">
    <property type="entry name" value="REGULATOR OF RPOS"/>
    <property type="match status" value="1"/>
</dbReference>
<keyword evidence="2" id="KW-0902">Two-component regulatory system</keyword>
<dbReference type="InterPro" id="IPR001789">
    <property type="entry name" value="Sig_transdc_resp-reg_receiver"/>
</dbReference>
<evidence type="ECO:0000256" key="4">
    <source>
        <dbReference type="ARBA" id="ARBA00023125"/>
    </source>
</evidence>
<dbReference type="SUPFAM" id="SSF52172">
    <property type="entry name" value="CheY-like"/>
    <property type="match status" value="1"/>
</dbReference>
<evidence type="ECO:0000256" key="7">
    <source>
        <dbReference type="ARBA" id="ARBA00071115"/>
    </source>
</evidence>
<name>A0A074J0F1_STRSL</name>
<dbReference type="CDD" id="cd00383">
    <property type="entry name" value="trans_reg_C"/>
    <property type="match status" value="1"/>
</dbReference>
<organism evidence="12 14">
    <name type="scientific">Streptococcus salivarius</name>
    <dbReference type="NCBI Taxonomy" id="1304"/>
    <lineage>
        <taxon>Bacteria</taxon>
        <taxon>Bacillati</taxon>
        <taxon>Bacillota</taxon>
        <taxon>Bacilli</taxon>
        <taxon>Lactobacillales</taxon>
        <taxon>Streptococcaceae</taxon>
        <taxon>Streptococcus</taxon>
    </lineage>
</organism>
<dbReference type="AlphaFoldDB" id="A0A074J0F1"/>
<dbReference type="Gene3D" id="3.40.50.2300">
    <property type="match status" value="1"/>
</dbReference>
<comment type="function">
    <text evidence="6">Member of the two-component regulatory system DltS/DltR. Regulates the expression of the dlt operon.</text>
</comment>
<accession>A0A074J0F1</accession>
<dbReference type="SMART" id="SM00862">
    <property type="entry name" value="Trans_reg_C"/>
    <property type="match status" value="1"/>
</dbReference>
<keyword evidence="3" id="KW-0805">Transcription regulation</keyword>
<dbReference type="Pfam" id="PF00072">
    <property type="entry name" value="Response_reg"/>
    <property type="match status" value="1"/>
</dbReference>
<evidence type="ECO:0000256" key="3">
    <source>
        <dbReference type="ARBA" id="ARBA00023015"/>
    </source>
</evidence>
<dbReference type="PROSITE" id="PS50110">
    <property type="entry name" value="RESPONSE_REGULATORY"/>
    <property type="match status" value="1"/>
</dbReference>
<proteinExistence type="predicted"/>
<evidence type="ECO:0000256" key="6">
    <source>
        <dbReference type="ARBA" id="ARBA00055621"/>
    </source>
</evidence>
<dbReference type="CDD" id="cd17574">
    <property type="entry name" value="REC_OmpR"/>
    <property type="match status" value="1"/>
</dbReference>
<feature type="modified residue" description="4-aspartylphosphate" evidence="8">
    <location>
        <position position="51"/>
    </location>
</feature>
<keyword evidence="1 8" id="KW-0597">Phosphoprotein</keyword>
<reference evidence="13" key="2">
    <citation type="submission" date="2023-01" db="EMBL/GenBank/DDBJ databases">
        <title>Human gut microbiome strain richness.</title>
        <authorList>
            <person name="Chen-Liaw A."/>
        </authorList>
    </citation>
    <scope>NUCLEOTIDE SEQUENCE</scope>
    <source>
        <strain evidence="13">1001095st1_G4_1001095IJ_161003</strain>
    </source>
</reference>
<evidence type="ECO:0000259" key="11">
    <source>
        <dbReference type="PROSITE" id="PS51755"/>
    </source>
</evidence>
<dbReference type="SMART" id="SM00448">
    <property type="entry name" value="REC"/>
    <property type="match status" value="1"/>
</dbReference>
<evidence type="ECO:0000259" key="10">
    <source>
        <dbReference type="PROSITE" id="PS50110"/>
    </source>
</evidence>
<evidence type="ECO:0000256" key="8">
    <source>
        <dbReference type="PROSITE-ProRule" id="PRU00169"/>
    </source>
</evidence>
<dbReference type="InterPro" id="IPR039420">
    <property type="entry name" value="WalR-like"/>
</dbReference>
<dbReference type="EMBL" id="JAQMJT010000007">
    <property type="protein sequence ID" value="MDB8614205.1"/>
    <property type="molecule type" value="Genomic_DNA"/>
</dbReference>
<dbReference type="PROSITE" id="PS51755">
    <property type="entry name" value="OMPR_PHOB"/>
    <property type="match status" value="1"/>
</dbReference>
<feature type="DNA-binding region" description="OmpR/PhoB-type" evidence="9">
    <location>
        <begin position="121"/>
        <end position="216"/>
    </location>
</feature>
<feature type="domain" description="OmpR/PhoB-type" evidence="11">
    <location>
        <begin position="121"/>
        <end position="216"/>
    </location>
</feature>
<feature type="domain" description="Response regulatory" evidence="10">
    <location>
        <begin position="2"/>
        <end position="115"/>
    </location>
</feature>
<keyword evidence="4 9" id="KW-0238">DNA-binding</keyword>
<dbReference type="GO" id="GO:0006355">
    <property type="term" value="P:regulation of DNA-templated transcription"/>
    <property type="evidence" value="ECO:0007669"/>
    <property type="project" value="InterPro"/>
</dbReference>
<evidence type="ECO:0000256" key="2">
    <source>
        <dbReference type="ARBA" id="ARBA00023012"/>
    </source>
</evidence>
<dbReference type="Pfam" id="PF00486">
    <property type="entry name" value="Trans_reg_C"/>
    <property type="match status" value="1"/>
</dbReference>
<dbReference type="EMBL" id="JJMT01000015">
    <property type="protein sequence ID" value="KEO44933.1"/>
    <property type="molecule type" value="Genomic_DNA"/>
</dbReference>
<dbReference type="RefSeq" id="WP_037602238.1">
    <property type="nucleotide sequence ID" value="NZ_CACRUJ010000006.1"/>
</dbReference>
<dbReference type="Gene3D" id="1.10.10.10">
    <property type="entry name" value="Winged helix-like DNA-binding domain superfamily/Winged helix DNA-binding domain"/>
    <property type="match status" value="1"/>
</dbReference>
<protein>
    <recommendedName>
        <fullName evidence="7">Transcriptional regulatory protein DltR</fullName>
    </recommendedName>
</protein>
<evidence type="ECO:0000313" key="13">
    <source>
        <dbReference type="EMBL" id="MDB8614205.1"/>
    </source>
</evidence>
<dbReference type="GO" id="GO:0000156">
    <property type="term" value="F:phosphorelay response regulator activity"/>
    <property type="evidence" value="ECO:0007669"/>
    <property type="project" value="TreeGrafter"/>
</dbReference>
<evidence type="ECO:0000313" key="14">
    <source>
        <dbReference type="Proteomes" id="UP000027855"/>
    </source>
</evidence>
<dbReference type="Proteomes" id="UP000027855">
    <property type="component" value="Unassembled WGS sequence"/>
</dbReference>
<comment type="caution">
    <text evidence="12">The sequence shown here is derived from an EMBL/GenBank/DDBJ whole genome shotgun (WGS) entry which is preliminary data.</text>
</comment>
<dbReference type="InterPro" id="IPR001867">
    <property type="entry name" value="OmpR/PhoB-type_DNA-bd"/>
</dbReference>
<dbReference type="GO" id="GO:0000976">
    <property type="term" value="F:transcription cis-regulatory region binding"/>
    <property type="evidence" value="ECO:0007669"/>
    <property type="project" value="TreeGrafter"/>
</dbReference>
<reference evidence="12 14" key="1">
    <citation type="submission" date="2014-04" db="EMBL/GenBank/DDBJ databases">
        <title>Variable characteristics of bacteriocin-producing Streptococcus salivarius strains isolated from Malaysian subjects.</title>
        <authorList>
            <person name="Philip K."/>
            <person name="Barbour A."/>
        </authorList>
    </citation>
    <scope>NUCLEOTIDE SEQUENCE [LARGE SCALE GENOMIC DNA]</scope>
    <source>
        <strain evidence="12 14">NU10</strain>
    </source>
</reference>